<reference evidence="2" key="1">
    <citation type="submission" date="2016-06" db="EMBL/GenBank/DDBJ databases">
        <authorList>
            <person name="Hehemann J.-H."/>
            <person name="Arevalo P."/>
            <person name="Datta M.S."/>
            <person name="Polz M.F."/>
        </authorList>
    </citation>
    <scope>NUCLEOTIDE SEQUENCE [LARGE SCALE GENOMIC DNA]</scope>
    <source>
        <strain evidence="2">9CSC122</strain>
    </source>
</reference>
<organism evidence="1 2">
    <name type="scientific">Vibrio genomosp. F10</name>
    <dbReference type="NCBI Taxonomy" id="723171"/>
    <lineage>
        <taxon>Bacteria</taxon>
        <taxon>Pseudomonadati</taxon>
        <taxon>Pseudomonadota</taxon>
        <taxon>Gammaproteobacteria</taxon>
        <taxon>Vibrionales</taxon>
        <taxon>Vibrionaceae</taxon>
        <taxon>Vibrio</taxon>
    </lineage>
</organism>
<dbReference type="InterPro" id="IPR038604">
    <property type="entry name" value="HopJ_sf"/>
</dbReference>
<dbReference type="Pfam" id="PF08888">
    <property type="entry name" value="HopJ"/>
    <property type="match status" value="1"/>
</dbReference>
<evidence type="ECO:0000313" key="1">
    <source>
        <dbReference type="EMBL" id="OCH75500.1"/>
    </source>
</evidence>
<dbReference type="EMBL" id="MAJZ01000528">
    <property type="protein sequence ID" value="OCH75500.1"/>
    <property type="molecule type" value="Genomic_DNA"/>
</dbReference>
<evidence type="ECO:0000313" key="2">
    <source>
        <dbReference type="Proteomes" id="UP000093173"/>
    </source>
</evidence>
<gene>
    <name evidence="1" type="ORF">A6E14_10845</name>
</gene>
<name>A0A1B9QY96_9VIBR</name>
<accession>A0A1B9QY96</accession>
<keyword evidence="2" id="KW-1185">Reference proteome</keyword>
<dbReference type="InterPro" id="IPR014984">
    <property type="entry name" value="HopJ"/>
</dbReference>
<comment type="caution">
    <text evidence="1">The sequence shown here is derived from an EMBL/GenBank/DDBJ whole genome shotgun (WGS) entry which is preliminary data.</text>
</comment>
<dbReference type="Gene3D" id="3.20.160.10">
    <property type="entry name" value="vpa0580 domain like"/>
    <property type="match status" value="1"/>
</dbReference>
<protein>
    <submittedName>
        <fullName evidence="1">Type III effector</fullName>
    </submittedName>
</protein>
<dbReference type="Proteomes" id="UP000093173">
    <property type="component" value="Unassembled WGS sequence"/>
</dbReference>
<proteinExistence type="predicted"/>
<sequence>MEVNDMDLNTFISQLKREPELIEFEQTMSVIDENFSFTPTTFTNGKTLNQAGQNNGSCKIFALGALQQLSIEETLACFGRFYREDVLKHPEGDDHQNIRNFMVTGWEGVEFEAVALVKKV</sequence>
<dbReference type="AlphaFoldDB" id="A0A1B9QY96"/>